<comment type="caution">
    <text evidence="2">The sequence shown here is derived from an EMBL/GenBank/DDBJ whole genome shotgun (WGS) entry which is preliminary data.</text>
</comment>
<reference evidence="2" key="1">
    <citation type="journal article" date="2023" name="Mol. Phylogenet. Evol.">
        <title>Genome-scale phylogeny and comparative genomics of the fungal order Sordariales.</title>
        <authorList>
            <person name="Hensen N."/>
            <person name="Bonometti L."/>
            <person name="Westerberg I."/>
            <person name="Brannstrom I.O."/>
            <person name="Guillou S."/>
            <person name="Cros-Aarteil S."/>
            <person name="Calhoun S."/>
            <person name="Haridas S."/>
            <person name="Kuo A."/>
            <person name="Mondo S."/>
            <person name="Pangilinan J."/>
            <person name="Riley R."/>
            <person name="LaButti K."/>
            <person name="Andreopoulos B."/>
            <person name="Lipzen A."/>
            <person name="Chen C."/>
            <person name="Yan M."/>
            <person name="Daum C."/>
            <person name="Ng V."/>
            <person name="Clum A."/>
            <person name="Steindorff A."/>
            <person name="Ohm R.A."/>
            <person name="Martin F."/>
            <person name="Silar P."/>
            <person name="Natvig D.O."/>
            <person name="Lalanne C."/>
            <person name="Gautier V."/>
            <person name="Ament-Velasquez S.L."/>
            <person name="Kruys A."/>
            <person name="Hutchinson M.I."/>
            <person name="Powell A.J."/>
            <person name="Barry K."/>
            <person name="Miller A.N."/>
            <person name="Grigoriev I.V."/>
            <person name="Debuchy R."/>
            <person name="Gladieux P."/>
            <person name="Hiltunen Thoren M."/>
            <person name="Johannesson H."/>
        </authorList>
    </citation>
    <scope>NUCLEOTIDE SEQUENCE</scope>
    <source>
        <strain evidence="2">PSN309</strain>
    </source>
</reference>
<name>A0AAN6WN28_9PEZI</name>
<dbReference type="InterPro" id="IPR002818">
    <property type="entry name" value="DJ-1/PfpI"/>
</dbReference>
<sequence>PLSPVGDDQQPPTHYGVLLFRAFELLDVYGPLDILQFLAHNRFLTLKILARTLDPVTTEPASAGMNTFKSDFWPSLTPTHTFEQDPDIEVLIVPGGPGARSPDLEPELEYIRTVFPKLRYLITICTGSGVAARSGVLDGHKATTNKRAWGQMTAYGPNVNWVAPARWVDDGKVWTSSGVTAGMDLIFQFIKDKYPAEGQNVTQLFSDAGEFTPITDSTYDPWAYKYNITSLAPQ</sequence>
<gene>
    <name evidence="2" type="ORF">QBC35DRAFT_350039</name>
</gene>
<keyword evidence="2" id="KW-0315">Glutamine amidotransferase</keyword>
<dbReference type="AlphaFoldDB" id="A0AAN6WN28"/>
<dbReference type="Gene3D" id="3.40.50.880">
    <property type="match status" value="1"/>
</dbReference>
<dbReference type="Proteomes" id="UP001302126">
    <property type="component" value="Unassembled WGS sequence"/>
</dbReference>
<dbReference type="Pfam" id="PF01965">
    <property type="entry name" value="DJ-1_PfpI"/>
    <property type="match status" value="1"/>
</dbReference>
<accession>A0AAN6WN28</accession>
<dbReference type="EMBL" id="MU864471">
    <property type="protein sequence ID" value="KAK4184859.1"/>
    <property type="molecule type" value="Genomic_DNA"/>
</dbReference>
<dbReference type="PANTHER" id="PTHR43130:SF15">
    <property type="entry name" value="THIJ_PFPI FAMILY PROTEIN (AFU_ORTHOLOGUE AFUA_5G14240)"/>
    <property type="match status" value="1"/>
</dbReference>
<proteinExistence type="predicted"/>
<feature type="domain" description="DJ-1/PfpI" evidence="1">
    <location>
        <begin position="17"/>
        <end position="191"/>
    </location>
</feature>
<evidence type="ECO:0000313" key="3">
    <source>
        <dbReference type="Proteomes" id="UP001302126"/>
    </source>
</evidence>
<dbReference type="CDD" id="cd03139">
    <property type="entry name" value="GATase1_PfpI_2"/>
    <property type="match status" value="1"/>
</dbReference>
<organism evidence="2 3">
    <name type="scientific">Podospora australis</name>
    <dbReference type="NCBI Taxonomy" id="1536484"/>
    <lineage>
        <taxon>Eukaryota</taxon>
        <taxon>Fungi</taxon>
        <taxon>Dikarya</taxon>
        <taxon>Ascomycota</taxon>
        <taxon>Pezizomycotina</taxon>
        <taxon>Sordariomycetes</taxon>
        <taxon>Sordariomycetidae</taxon>
        <taxon>Sordariales</taxon>
        <taxon>Podosporaceae</taxon>
        <taxon>Podospora</taxon>
    </lineage>
</organism>
<dbReference type="PANTHER" id="PTHR43130">
    <property type="entry name" value="ARAC-FAMILY TRANSCRIPTIONAL REGULATOR"/>
    <property type="match status" value="1"/>
</dbReference>
<feature type="non-terminal residue" evidence="2">
    <location>
        <position position="234"/>
    </location>
</feature>
<dbReference type="InterPro" id="IPR052158">
    <property type="entry name" value="INH-QAR"/>
</dbReference>
<dbReference type="InterPro" id="IPR029062">
    <property type="entry name" value="Class_I_gatase-like"/>
</dbReference>
<reference evidence="2" key="2">
    <citation type="submission" date="2023-05" db="EMBL/GenBank/DDBJ databases">
        <authorList>
            <consortium name="Lawrence Berkeley National Laboratory"/>
            <person name="Steindorff A."/>
            <person name="Hensen N."/>
            <person name="Bonometti L."/>
            <person name="Westerberg I."/>
            <person name="Brannstrom I.O."/>
            <person name="Guillou S."/>
            <person name="Cros-Aarteil S."/>
            <person name="Calhoun S."/>
            <person name="Haridas S."/>
            <person name="Kuo A."/>
            <person name="Mondo S."/>
            <person name="Pangilinan J."/>
            <person name="Riley R."/>
            <person name="Labutti K."/>
            <person name="Andreopoulos B."/>
            <person name="Lipzen A."/>
            <person name="Chen C."/>
            <person name="Yanf M."/>
            <person name="Daum C."/>
            <person name="Ng V."/>
            <person name="Clum A."/>
            <person name="Ohm R."/>
            <person name="Martin F."/>
            <person name="Silar P."/>
            <person name="Natvig D."/>
            <person name="Lalanne C."/>
            <person name="Gautier V."/>
            <person name="Ament-Velasquez S.L."/>
            <person name="Kruys A."/>
            <person name="Hutchinson M.I."/>
            <person name="Powell A.J."/>
            <person name="Barry K."/>
            <person name="Miller A.N."/>
            <person name="Grigoriev I.V."/>
            <person name="Debuchy R."/>
            <person name="Gladieux P."/>
            <person name="Thoren M.H."/>
            <person name="Johannesson H."/>
        </authorList>
    </citation>
    <scope>NUCLEOTIDE SEQUENCE</scope>
    <source>
        <strain evidence="2">PSN309</strain>
    </source>
</reference>
<keyword evidence="3" id="KW-1185">Reference proteome</keyword>
<dbReference type="SUPFAM" id="SSF52317">
    <property type="entry name" value="Class I glutamine amidotransferase-like"/>
    <property type="match status" value="1"/>
</dbReference>
<evidence type="ECO:0000313" key="2">
    <source>
        <dbReference type="EMBL" id="KAK4184859.1"/>
    </source>
</evidence>
<feature type="non-terminal residue" evidence="2">
    <location>
        <position position="1"/>
    </location>
</feature>
<evidence type="ECO:0000259" key="1">
    <source>
        <dbReference type="Pfam" id="PF01965"/>
    </source>
</evidence>
<protein>
    <submittedName>
        <fullName evidence="2">Class I glutamine amidotransferase-like protein</fullName>
    </submittedName>
</protein>